<feature type="domain" description="Activator of Hsp90 ATPase homologue 1/2-like C-terminal" evidence="2">
    <location>
        <begin position="22"/>
        <end position="157"/>
    </location>
</feature>
<evidence type="ECO:0000313" key="3">
    <source>
        <dbReference type="EMBL" id="RCS22226.1"/>
    </source>
</evidence>
<dbReference type="AlphaFoldDB" id="A0A368JYJ4"/>
<comment type="similarity">
    <text evidence="1">Belongs to the AHA1 family.</text>
</comment>
<dbReference type="OrthoDB" id="9805228at2"/>
<dbReference type="Gene3D" id="3.30.530.20">
    <property type="match status" value="1"/>
</dbReference>
<dbReference type="InterPro" id="IPR013538">
    <property type="entry name" value="ASHA1/2-like_C"/>
</dbReference>
<protein>
    <submittedName>
        <fullName evidence="3">Polyketide cyclase</fullName>
    </submittedName>
</protein>
<dbReference type="RefSeq" id="WP_114442221.1">
    <property type="nucleotide sequence ID" value="NZ_QOZG01000009.1"/>
</dbReference>
<dbReference type="Proteomes" id="UP000253420">
    <property type="component" value="Unassembled WGS sequence"/>
</dbReference>
<name>A0A368JYJ4_9HYPH</name>
<reference evidence="3 4" key="1">
    <citation type="submission" date="2018-07" db="EMBL/GenBank/DDBJ databases">
        <title>The draft genome of Phyllobacterium salinisoli.</title>
        <authorList>
            <person name="Liu L."/>
            <person name="Li L."/>
            <person name="Zhang X."/>
            <person name="Liang L."/>
        </authorList>
    </citation>
    <scope>NUCLEOTIDE SEQUENCE [LARGE SCALE GENOMIC DNA]</scope>
    <source>
        <strain evidence="3 4">LLAN61</strain>
    </source>
</reference>
<evidence type="ECO:0000313" key="4">
    <source>
        <dbReference type="Proteomes" id="UP000253420"/>
    </source>
</evidence>
<accession>A0A368JYJ4</accession>
<evidence type="ECO:0000259" key="2">
    <source>
        <dbReference type="Pfam" id="PF08327"/>
    </source>
</evidence>
<dbReference type="EMBL" id="QOZG01000009">
    <property type="protein sequence ID" value="RCS22226.1"/>
    <property type="molecule type" value="Genomic_DNA"/>
</dbReference>
<keyword evidence="4" id="KW-1185">Reference proteome</keyword>
<organism evidence="3 4">
    <name type="scientific">Phyllobacterium salinisoli</name>
    <dbReference type="NCBI Taxonomy" id="1899321"/>
    <lineage>
        <taxon>Bacteria</taxon>
        <taxon>Pseudomonadati</taxon>
        <taxon>Pseudomonadota</taxon>
        <taxon>Alphaproteobacteria</taxon>
        <taxon>Hyphomicrobiales</taxon>
        <taxon>Phyllobacteriaceae</taxon>
        <taxon>Phyllobacterium</taxon>
    </lineage>
</organism>
<evidence type="ECO:0000256" key="1">
    <source>
        <dbReference type="ARBA" id="ARBA00006817"/>
    </source>
</evidence>
<proteinExistence type="inferred from homology"/>
<sequence>MTTTAEAPTTNDRELVLTRLIDAPREKLFRAWTEAELLKQWFAPLPYTTPHAELDVRPGGSNFIVMRSPDGADLPNRGVYLDVVENERIVVTDAYTRAWEPSEKPFITIILSFENEDGQTRYTARVRHWSAADCKAHEEMGFHQGWGQCTDQLAALVAKL</sequence>
<gene>
    <name evidence="3" type="ORF">DUT91_19790</name>
</gene>
<dbReference type="InterPro" id="IPR023393">
    <property type="entry name" value="START-like_dom_sf"/>
</dbReference>
<dbReference type="CDD" id="cd08896">
    <property type="entry name" value="SRPBCC_CalC_Aha1-like_3"/>
    <property type="match status" value="1"/>
</dbReference>
<dbReference type="Pfam" id="PF08327">
    <property type="entry name" value="AHSA1"/>
    <property type="match status" value="1"/>
</dbReference>
<dbReference type="SUPFAM" id="SSF55961">
    <property type="entry name" value="Bet v1-like"/>
    <property type="match status" value="1"/>
</dbReference>
<comment type="caution">
    <text evidence="3">The sequence shown here is derived from an EMBL/GenBank/DDBJ whole genome shotgun (WGS) entry which is preliminary data.</text>
</comment>